<keyword evidence="2" id="KW-1185">Reference proteome</keyword>
<name>A0A7G9GNU0_9FIRM</name>
<sequence length="61" mass="7516">MKLLDTVNKWSKEKMYDVKATLIKNVTRYDKITSKNMMEEVIREYHQIDVISNYMDYEEYE</sequence>
<organism evidence="1 2">
    <name type="scientific">[Eubacterium] hominis</name>
    <dbReference type="NCBI Taxonomy" id="2764325"/>
    <lineage>
        <taxon>Bacteria</taxon>
        <taxon>Bacillati</taxon>
        <taxon>Bacillota</taxon>
        <taxon>Erysipelotrichia</taxon>
        <taxon>Erysipelotrichales</taxon>
        <taxon>Erysipelotrichaceae</taxon>
        <taxon>Amedibacillus</taxon>
    </lineage>
</organism>
<dbReference type="EMBL" id="CP060636">
    <property type="protein sequence ID" value="QNM12472.1"/>
    <property type="molecule type" value="Genomic_DNA"/>
</dbReference>
<protein>
    <submittedName>
        <fullName evidence="1">Uncharacterized protein</fullName>
    </submittedName>
</protein>
<gene>
    <name evidence="1" type="ORF">H9Q80_00510</name>
</gene>
<dbReference type="RefSeq" id="WP_117452982.1">
    <property type="nucleotide sequence ID" value="NZ_CP060636.1"/>
</dbReference>
<dbReference type="KEGG" id="ehn:H9Q80_00510"/>
<evidence type="ECO:0000313" key="1">
    <source>
        <dbReference type="EMBL" id="QNM12472.1"/>
    </source>
</evidence>
<reference evidence="1 2" key="1">
    <citation type="submission" date="2020-08" db="EMBL/GenBank/DDBJ databases">
        <authorList>
            <person name="Liu C."/>
            <person name="Sun Q."/>
        </authorList>
    </citation>
    <scope>NUCLEOTIDE SEQUENCE [LARGE SCALE GENOMIC DNA]</scope>
    <source>
        <strain evidence="1 2">NSJ-61</strain>
    </source>
</reference>
<accession>A0A7G9GNU0</accession>
<proteinExistence type="predicted"/>
<dbReference type="AlphaFoldDB" id="A0A7G9GNU0"/>
<dbReference type="Proteomes" id="UP000515856">
    <property type="component" value="Chromosome"/>
</dbReference>
<evidence type="ECO:0000313" key="2">
    <source>
        <dbReference type="Proteomes" id="UP000515856"/>
    </source>
</evidence>